<evidence type="ECO:0000313" key="1">
    <source>
        <dbReference type="EMBL" id="KAI9896934.1"/>
    </source>
</evidence>
<name>A0ACC0UTT2_9HYPO</name>
<keyword evidence="2" id="KW-1185">Reference proteome</keyword>
<sequence length="244" mass="27056">MISYEQLRREPVSNDLFSKQITTLEGLLHIAKEAAFIALDTEHGAVESESDRILHQVGLAYLDTMGDSDSPRANSGHLRLLDFFLSRRIRSLTLNIAMGEQRRNDLDRIRGGIPSRRAHRFGEEQDDVTTGNLEEAIDNFIANSCGTTKRLVLVGFGMAAEWTYLFRYFPSVIPYFSTWMDIREIAKDITSVGTMPGRVSLLQLCGYCWTDLKPKAPGHGTSDNAGDDAVSTLALACALLDPGN</sequence>
<organism evidence="1 2">
    <name type="scientific">Trichothecium roseum</name>
    <dbReference type="NCBI Taxonomy" id="47278"/>
    <lineage>
        <taxon>Eukaryota</taxon>
        <taxon>Fungi</taxon>
        <taxon>Dikarya</taxon>
        <taxon>Ascomycota</taxon>
        <taxon>Pezizomycotina</taxon>
        <taxon>Sordariomycetes</taxon>
        <taxon>Hypocreomycetidae</taxon>
        <taxon>Hypocreales</taxon>
        <taxon>Hypocreales incertae sedis</taxon>
        <taxon>Trichothecium</taxon>
    </lineage>
</organism>
<dbReference type="Proteomes" id="UP001163324">
    <property type="component" value="Chromosome 8"/>
</dbReference>
<comment type="caution">
    <text evidence="1">The sequence shown here is derived from an EMBL/GenBank/DDBJ whole genome shotgun (WGS) entry which is preliminary data.</text>
</comment>
<protein>
    <submittedName>
        <fullName evidence="1">Uncharacterized protein</fullName>
    </submittedName>
</protein>
<evidence type="ECO:0000313" key="2">
    <source>
        <dbReference type="Proteomes" id="UP001163324"/>
    </source>
</evidence>
<dbReference type="EMBL" id="CM047947">
    <property type="protein sequence ID" value="KAI9896934.1"/>
    <property type="molecule type" value="Genomic_DNA"/>
</dbReference>
<reference evidence="1" key="1">
    <citation type="submission" date="2022-10" db="EMBL/GenBank/DDBJ databases">
        <title>Complete Genome of Trichothecium roseum strain YXFP-22015, a Plant Pathogen Isolated from Citrus.</title>
        <authorList>
            <person name="Wang Y."/>
            <person name="Zhu L."/>
        </authorList>
    </citation>
    <scope>NUCLEOTIDE SEQUENCE</scope>
    <source>
        <strain evidence="1">YXFP-22015</strain>
    </source>
</reference>
<gene>
    <name evidence="1" type="ORF">N3K66_007956</name>
</gene>
<proteinExistence type="predicted"/>
<accession>A0ACC0UTT2</accession>